<keyword evidence="2" id="KW-0472">Membrane</keyword>
<feature type="transmembrane region" description="Helical" evidence="2">
    <location>
        <begin position="33"/>
        <end position="57"/>
    </location>
</feature>
<evidence type="ECO:0000256" key="2">
    <source>
        <dbReference type="SAM" id="Phobius"/>
    </source>
</evidence>
<reference evidence="3 4" key="1">
    <citation type="submission" date="2024-10" db="EMBL/GenBank/DDBJ databases">
        <authorList>
            <person name="Kim D."/>
        </authorList>
    </citation>
    <scope>NUCLEOTIDE SEQUENCE [LARGE SCALE GENOMIC DNA]</scope>
    <source>
        <strain evidence="3">BH-2024</strain>
    </source>
</reference>
<name>A0ABD2J572_9BILA</name>
<feature type="compositionally biased region" description="Polar residues" evidence="1">
    <location>
        <begin position="355"/>
        <end position="365"/>
    </location>
</feature>
<dbReference type="Gene3D" id="1.20.1070.10">
    <property type="entry name" value="Rhodopsin 7-helix transmembrane proteins"/>
    <property type="match status" value="1"/>
</dbReference>
<dbReference type="Proteomes" id="UP001620626">
    <property type="component" value="Unassembled WGS sequence"/>
</dbReference>
<feature type="region of interest" description="Disordered" evidence="1">
    <location>
        <begin position="343"/>
        <end position="365"/>
    </location>
</feature>
<dbReference type="PANTHER" id="PTHR23021">
    <property type="entry name" value="SERPENTINE RECEPTOR, CLASS T"/>
    <property type="match status" value="1"/>
</dbReference>
<dbReference type="PANTHER" id="PTHR23021:SF11">
    <property type="entry name" value="SERPENTINE RECEPTOR, CLASS T"/>
    <property type="match status" value="1"/>
</dbReference>
<comment type="caution">
    <text evidence="3">The sequence shown here is derived from an EMBL/GenBank/DDBJ whole genome shotgun (WGS) entry which is preliminary data.</text>
</comment>
<feature type="compositionally biased region" description="Low complexity" evidence="1">
    <location>
        <begin position="343"/>
        <end position="354"/>
    </location>
</feature>
<feature type="transmembrane region" description="Helical" evidence="2">
    <location>
        <begin position="274"/>
        <end position="297"/>
    </location>
</feature>
<keyword evidence="2" id="KW-1133">Transmembrane helix</keyword>
<dbReference type="Pfam" id="PF10321">
    <property type="entry name" value="7TM_GPCR_Srt"/>
    <property type="match status" value="1"/>
</dbReference>
<dbReference type="EMBL" id="JBICBT010001056">
    <property type="protein sequence ID" value="KAL3085586.1"/>
    <property type="molecule type" value="Genomic_DNA"/>
</dbReference>
<evidence type="ECO:0000313" key="4">
    <source>
        <dbReference type="Proteomes" id="UP001620626"/>
    </source>
</evidence>
<feature type="transmembrane region" description="Helical" evidence="2">
    <location>
        <begin position="149"/>
        <end position="182"/>
    </location>
</feature>
<evidence type="ECO:0000256" key="1">
    <source>
        <dbReference type="SAM" id="MobiDB-lite"/>
    </source>
</evidence>
<dbReference type="InterPro" id="IPR019425">
    <property type="entry name" value="7TM_GPCR_serpentine_rcpt_Srt"/>
</dbReference>
<feature type="transmembrane region" description="Helical" evidence="2">
    <location>
        <begin position="104"/>
        <end position="128"/>
    </location>
</feature>
<feature type="transmembrane region" description="Helical" evidence="2">
    <location>
        <begin position="245"/>
        <end position="268"/>
    </location>
</feature>
<accession>A0ABD2J572</accession>
<keyword evidence="4" id="KW-1185">Reference proteome</keyword>
<sequence>MELLLFRHDEFDKLYGCEGFNADKIPLEQRKDIVNGCILITLFFIFEILYIPCMVSIYKKMDDNTCYKLMFFIGILDMLIMFINALETGILGIIGAVYCDYPLLIYTSGTLGLALFFAETSAEMLLAINRCMELLRPQLAHAIFSGNKLRCLFALPICYGFAVAMFTKPILFSGIYLSWFFNPYVGYTDNFGETYDNTVDDVHNFIVIFGLSTVYLLFSALLIWKNYKLSSGQQTYQPSWTEKMSFLQVIIISLINSIASTIYFSMQFVQISKIYIIIGTYAWLFSNGCPPVVYLLLNKRIRNDCANFGRAIFRFLRNDNNNSVSNGPTAMAWMTPNYAENNANNRNNNNYNNNVPQQQRPAGTL</sequence>
<protein>
    <recommendedName>
        <fullName evidence="5">Serpentine Receptor, class T</fullName>
    </recommendedName>
</protein>
<dbReference type="AlphaFoldDB" id="A0ABD2J572"/>
<keyword evidence="2" id="KW-0812">Transmembrane</keyword>
<feature type="transmembrane region" description="Helical" evidence="2">
    <location>
        <begin position="202"/>
        <end position="224"/>
    </location>
</feature>
<evidence type="ECO:0008006" key="5">
    <source>
        <dbReference type="Google" id="ProtNLM"/>
    </source>
</evidence>
<evidence type="ECO:0000313" key="3">
    <source>
        <dbReference type="EMBL" id="KAL3085586.1"/>
    </source>
</evidence>
<organism evidence="3 4">
    <name type="scientific">Heterodera trifolii</name>
    <dbReference type="NCBI Taxonomy" id="157864"/>
    <lineage>
        <taxon>Eukaryota</taxon>
        <taxon>Metazoa</taxon>
        <taxon>Ecdysozoa</taxon>
        <taxon>Nematoda</taxon>
        <taxon>Chromadorea</taxon>
        <taxon>Rhabditida</taxon>
        <taxon>Tylenchina</taxon>
        <taxon>Tylenchomorpha</taxon>
        <taxon>Tylenchoidea</taxon>
        <taxon>Heteroderidae</taxon>
        <taxon>Heteroderinae</taxon>
        <taxon>Heterodera</taxon>
    </lineage>
</organism>
<proteinExistence type="predicted"/>
<gene>
    <name evidence="3" type="ORF">niasHT_037327</name>
</gene>
<dbReference type="SUPFAM" id="SSF81321">
    <property type="entry name" value="Family A G protein-coupled receptor-like"/>
    <property type="match status" value="1"/>
</dbReference>
<feature type="transmembrane region" description="Helical" evidence="2">
    <location>
        <begin position="69"/>
        <end position="98"/>
    </location>
</feature>